<evidence type="ECO:0000313" key="2">
    <source>
        <dbReference type="EMBL" id="CAJ1384297.1"/>
    </source>
</evidence>
<name>A0AA36IAV2_9DINO</name>
<comment type="caution">
    <text evidence="2">The sequence shown here is derived from an EMBL/GenBank/DDBJ whole genome shotgun (WGS) entry which is preliminary data.</text>
</comment>
<reference evidence="2" key="1">
    <citation type="submission" date="2023-08" db="EMBL/GenBank/DDBJ databases">
        <authorList>
            <person name="Chen Y."/>
            <person name="Shah S."/>
            <person name="Dougan E. K."/>
            <person name="Thang M."/>
            <person name="Chan C."/>
        </authorList>
    </citation>
    <scope>NUCLEOTIDE SEQUENCE</scope>
</reference>
<keyword evidence="3" id="KW-1185">Reference proteome</keyword>
<evidence type="ECO:0000313" key="3">
    <source>
        <dbReference type="Proteomes" id="UP001178507"/>
    </source>
</evidence>
<gene>
    <name evidence="2" type="ORF">EVOR1521_LOCUS11193</name>
</gene>
<dbReference type="Proteomes" id="UP001178507">
    <property type="component" value="Unassembled WGS sequence"/>
</dbReference>
<dbReference type="AlphaFoldDB" id="A0AA36IAV2"/>
<sequence>MSAQRLAAARTVGAQLALRNSLKSKDAVRIDQACDAAEHTSVATHEIREGRAMAARLRAEGELYAAISAPSIEQLRKARASGARAGIDAALIREAERKTNQLCQNAILKATGTGCVQAVRAACSEAEHAGAAPSLVHEAMHTIARLQREEAETQLAEAMVSGCAGQIRVASAAAKDQGVSAEQVRQAEETATRIEAEVELAAVLLNAVERSAARLCSAADVIEAVGAIDLHALQNCFQELQTALSRAVRLQKSCSRGSLLDSRILEARSAIQSIQEAVLFAELRHATEHGDSSSLKEALESARNANLPYRQIYLAEQMLKRRLAEEELVSSITAAKAELASRFPSQPNGSKPADTNDMVVRRLSRALSSAEHLDVACAWSITEGLETLAELTRHELQKAVLVQDGHMIKQICEFAENFGLERLDLLVDVPQASVTAERLLAEEDLSYALANEDFLCIQAACDRARKSGVSEERVKTAEETSLKAHRKCLSEGLTHLVQRDSLEGLHLAIQEACTRCGCTREYDDFHDRICYCDSKGCKPACSSSEQQSSHPTPVATSTARSEASDESFGTDVTWDTDTVPDWEEDADGNLVAYPLTTMYIQSRRTGRIIRSWQV</sequence>
<proteinExistence type="predicted"/>
<organism evidence="2 3">
    <name type="scientific">Effrenium voratum</name>
    <dbReference type="NCBI Taxonomy" id="2562239"/>
    <lineage>
        <taxon>Eukaryota</taxon>
        <taxon>Sar</taxon>
        <taxon>Alveolata</taxon>
        <taxon>Dinophyceae</taxon>
        <taxon>Suessiales</taxon>
        <taxon>Symbiodiniaceae</taxon>
        <taxon>Effrenium</taxon>
    </lineage>
</organism>
<feature type="region of interest" description="Disordered" evidence="1">
    <location>
        <begin position="542"/>
        <end position="580"/>
    </location>
</feature>
<dbReference type="EMBL" id="CAUJNA010001112">
    <property type="protein sequence ID" value="CAJ1384297.1"/>
    <property type="molecule type" value="Genomic_DNA"/>
</dbReference>
<accession>A0AA36IAV2</accession>
<protein>
    <submittedName>
        <fullName evidence="2">Uncharacterized protein</fullName>
    </submittedName>
</protein>
<evidence type="ECO:0000256" key="1">
    <source>
        <dbReference type="SAM" id="MobiDB-lite"/>
    </source>
</evidence>
<feature type="compositionally biased region" description="Polar residues" evidence="1">
    <location>
        <begin position="542"/>
        <end position="561"/>
    </location>
</feature>